<dbReference type="EMBL" id="PCXQ01000004">
    <property type="protein sequence ID" value="PJE51037.1"/>
    <property type="molecule type" value="Genomic_DNA"/>
</dbReference>
<feature type="compositionally biased region" description="Pro residues" evidence="1">
    <location>
        <begin position="333"/>
        <end position="343"/>
    </location>
</feature>
<protein>
    <recommendedName>
        <fullName evidence="2">SH3b domain-containing protein</fullName>
    </recommendedName>
</protein>
<evidence type="ECO:0000313" key="3">
    <source>
        <dbReference type="EMBL" id="PJE51037.1"/>
    </source>
</evidence>
<evidence type="ECO:0000313" key="4">
    <source>
        <dbReference type="Proteomes" id="UP000228496"/>
    </source>
</evidence>
<accession>A0A2J0Q7H3</accession>
<dbReference type="Pfam" id="PF08239">
    <property type="entry name" value="SH3_3"/>
    <property type="match status" value="1"/>
</dbReference>
<gene>
    <name evidence="3" type="ORF">COV29_02060</name>
</gene>
<dbReference type="Gene3D" id="2.30.30.40">
    <property type="entry name" value="SH3 Domains"/>
    <property type="match status" value="1"/>
</dbReference>
<dbReference type="Proteomes" id="UP000228496">
    <property type="component" value="Unassembled WGS sequence"/>
</dbReference>
<dbReference type="InterPro" id="IPR003646">
    <property type="entry name" value="SH3-like_bac-type"/>
</dbReference>
<feature type="domain" description="SH3b" evidence="2">
    <location>
        <begin position="477"/>
        <end position="540"/>
    </location>
</feature>
<proteinExistence type="predicted"/>
<reference evidence="3 4" key="1">
    <citation type="submission" date="2017-09" db="EMBL/GenBank/DDBJ databases">
        <title>Depth-based differentiation of microbial function through sediment-hosted aquifers and enrichment of novel symbionts in the deep terrestrial subsurface.</title>
        <authorList>
            <person name="Probst A.J."/>
            <person name="Ladd B."/>
            <person name="Jarett J.K."/>
            <person name="Geller-Mcgrath D.E."/>
            <person name="Sieber C.M."/>
            <person name="Emerson J.B."/>
            <person name="Anantharaman K."/>
            <person name="Thomas B.C."/>
            <person name="Malmstrom R."/>
            <person name="Stieglmeier M."/>
            <person name="Klingl A."/>
            <person name="Woyke T."/>
            <person name="Ryan C.M."/>
            <person name="Banfield J.F."/>
        </authorList>
    </citation>
    <scope>NUCLEOTIDE SEQUENCE [LARGE SCALE GENOMIC DNA]</scope>
    <source>
        <strain evidence="3">CG10_big_fil_rev_8_21_14_0_10_36_16</strain>
    </source>
</reference>
<evidence type="ECO:0000259" key="2">
    <source>
        <dbReference type="PROSITE" id="PS51781"/>
    </source>
</evidence>
<comment type="caution">
    <text evidence="3">The sequence shown here is derived from an EMBL/GenBank/DDBJ whole genome shotgun (WGS) entry which is preliminary data.</text>
</comment>
<dbReference type="AlphaFoldDB" id="A0A2J0Q7H3"/>
<dbReference type="PROSITE" id="PS51781">
    <property type="entry name" value="SH3B"/>
    <property type="match status" value="1"/>
</dbReference>
<organism evidence="3 4">
    <name type="scientific">Candidatus Yanofskybacteria bacterium CG10_big_fil_rev_8_21_14_0_10_36_16</name>
    <dbReference type="NCBI Taxonomy" id="1975096"/>
    <lineage>
        <taxon>Bacteria</taxon>
        <taxon>Candidatus Yanofskyibacteriota</taxon>
    </lineage>
</organism>
<sequence>MKGSLVRWSFNLLAVFVVFLFAVILIPGETYAADAGEFVFFRIDTELDVLNDNGVTINFSCGSGLGTITDNTASESTQAADGIIKVASASKEMTDAGCIFGTSDTITGSASLDGWVTRDFTVALPASASDPFSALASMDYSIVVNGIEDELGNTLTLDGTTASATYSGTVASQSYSGGKKYIAGSTSGGTIAGGADGYINGTSAALTISATASQSVDFDSSQDSDIDTAGLSFGVKVTLQVSGGTTNLSTGIVTAGDSLGTSCTAGTGANYGDYFCAVPIADTETTASVTHYDLDTKTGTYTDRTTGSDAQSTVTIVASKKSAGGGGGTPFATPTPTPTPTPVVSPAPTPIVTASPTPAPVISVKLFRKVADPKVYVDEGDGVLHWVSTLEDFNAAGYKWEDVQVISGPEFAALQIAPSDMPTKLFRKTNDPKVYVQGEDGTLIWVRTEAEFNAAGYSWADVQVISGQEFAQMRIGGKLRVVQGIGYLRVRSGSSTGYDVLGQVLPGEEYTFVDVENGWYKIKKGFNEWGWVHGDYADEI</sequence>
<name>A0A2J0Q7H3_9BACT</name>
<feature type="region of interest" description="Disordered" evidence="1">
    <location>
        <begin position="320"/>
        <end position="343"/>
    </location>
</feature>
<evidence type="ECO:0000256" key="1">
    <source>
        <dbReference type="SAM" id="MobiDB-lite"/>
    </source>
</evidence>